<dbReference type="EMBL" id="QWDE01000002">
    <property type="protein sequence ID" value="RFZ83002.1"/>
    <property type="molecule type" value="Genomic_DNA"/>
</dbReference>
<dbReference type="AlphaFoldDB" id="A0A3E2NPT2"/>
<comment type="catalytic activity">
    <reaction evidence="1">
        <text>Hydrolyzes the link between N-acetylmuramoyl residues and L-amino acid residues in certain cell-wall glycopeptides.</text>
        <dbReference type="EC" id="3.5.1.28"/>
    </reaction>
</comment>
<comment type="caution">
    <text evidence="7">The sequence shown here is derived from an EMBL/GenBank/DDBJ whole genome shotgun (WGS) entry which is preliminary data.</text>
</comment>
<dbReference type="SMART" id="SM00644">
    <property type="entry name" value="Ami_2"/>
    <property type="match status" value="1"/>
</dbReference>
<dbReference type="RefSeq" id="WP_117383477.1">
    <property type="nucleotide sequence ID" value="NZ_QWDE01000002.1"/>
</dbReference>
<keyword evidence="8" id="KW-1185">Reference proteome</keyword>
<evidence type="ECO:0000256" key="4">
    <source>
        <dbReference type="ARBA" id="ARBA00023316"/>
    </source>
</evidence>
<dbReference type="GO" id="GO:0009254">
    <property type="term" value="P:peptidoglycan turnover"/>
    <property type="evidence" value="ECO:0007669"/>
    <property type="project" value="TreeGrafter"/>
</dbReference>
<keyword evidence="4" id="KW-0961">Cell wall biogenesis/degradation</keyword>
<dbReference type="Gene3D" id="3.40.80.10">
    <property type="entry name" value="Peptidoglycan recognition protein-like"/>
    <property type="match status" value="1"/>
</dbReference>
<dbReference type="InterPro" id="IPR036505">
    <property type="entry name" value="Amidase/PGRP_sf"/>
</dbReference>
<dbReference type="Pfam" id="PF01510">
    <property type="entry name" value="Amidase_2"/>
    <property type="match status" value="1"/>
</dbReference>
<evidence type="ECO:0000256" key="2">
    <source>
        <dbReference type="ARBA" id="ARBA00011901"/>
    </source>
</evidence>
<proteinExistence type="predicted"/>
<dbReference type="GO" id="GO:0008745">
    <property type="term" value="F:N-acetylmuramoyl-L-alanine amidase activity"/>
    <property type="evidence" value="ECO:0007669"/>
    <property type="project" value="UniProtKB-EC"/>
</dbReference>
<dbReference type="OrthoDB" id="9794842at2"/>
<dbReference type="GO" id="GO:0071555">
    <property type="term" value="P:cell wall organization"/>
    <property type="evidence" value="ECO:0007669"/>
    <property type="project" value="UniProtKB-KW"/>
</dbReference>
<dbReference type="GO" id="GO:0009253">
    <property type="term" value="P:peptidoglycan catabolic process"/>
    <property type="evidence" value="ECO:0007669"/>
    <property type="project" value="InterPro"/>
</dbReference>
<evidence type="ECO:0000256" key="1">
    <source>
        <dbReference type="ARBA" id="ARBA00001561"/>
    </source>
</evidence>
<dbReference type="Proteomes" id="UP000260823">
    <property type="component" value="Unassembled WGS sequence"/>
</dbReference>
<evidence type="ECO:0000256" key="5">
    <source>
        <dbReference type="SAM" id="SignalP"/>
    </source>
</evidence>
<feature type="domain" description="N-acetylmuramoyl-L-alanine amidase" evidence="6">
    <location>
        <begin position="73"/>
        <end position="204"/>
    </location>
</feature>
<evidence type="ECO:0000313" key="7">
    <source>
        <dbReference type="EMBL" id="RFZ83002.1"/>
    </source>
</evidence>
<protein>
    <recommendedName>
        <fullName evidence="2">N-acetylmuramoyl-L-alanine amidase</fullName>
        <ecNumber evidence="2">3.5.1.28</ecNumber>
    </recommendedName>
</protein>
<evidence type="ECO:0000256" key="3">
    <source>
        <dbReference type="ARBA" id="ARBA00022801"/>
    </source>
</evidence>
<reference evidence="7 8" key="1">
    <citation type="submission" date="2018-08" db="EMBL/GenBank/DDBJ databases">
        <title>Mucilaginibacter terrae sp. nov., isolated from manganese diggings.</title>
        <authorList>
            <person name="Huang Y."/>
            <person name="Zhou Z."/>
        </authorList>
    </citation>
    <scope>NUCLEOTIDE SEQUENCE [LARGE SCALE GENOMIC DNA]</scope>
    <source>
        <strain evidence="7 8">ZH6</strain>
    </source>
</reference>
<feature type="chain" id="PRO_5017567007" description="N-acetylmuramoyl-L-alanine amidase" evidence="5">
    <location>
        <begin position="32"/>
        <end position="309"/>
    </location>
</feature>
<evidence type="ECO:0000259" key="6">
    <source>
        <dbReference type="SMART" id="SM00644"/>
    </source>
</evidence>
<dbReference type="CDD" id="cd06583">
    <property type="entry name" value="PGRP"/>
    <property type="match status" value="1"/>
</dbReference>
<dbReference type="EC" id="3.5.1.28" evidence="2"/>
<dbReference type="InterPro" id="IPR002502">
    <property type="entry name" value="Amidase_domain"/>
</dbReference>
<accession>A0A3E2NPT2</accession>
<dbReference type="SUPFAM" id="SSF55846">
    <property type="entry name" value="N-acetylmuramoyl-L-alanine amidase-like"/>
    <property type="match status" value="1"/>
</dbReference>
<dbReference type="PANTHER" id="PTHR30417">
    <property type="entry name" value="N-ACETYLMURAMOYL-L-ALANINE AMIDASE AMID"/>
    <property type="match status" value="1"/>
</dbReference>
<organism evidence="7 8">
    <name type="scientific">Mucilaginibacter terrenus</name>
    <dbReference type="NCBI Taxonomy" id="2482727"/>
    <lineage>
        <taxon>Bacteria</taxon>
        <taxon>Pseudomonadati</taxon>
        <taxon>Bacteroidota</taxon>
        <taxon>Sphingobacteriia</taxon>
        <taxon>Sphingobacteriales</taxon>
        <taxon>Sphingobacteriaceae</taxon>
        <taxon>Mucilaginibacter</taxon>
    </lineage>
</organism>
<keyword evidence="5" id="KW-0732">Signal</keyword>
<dbReference type="InterPro" id="IPR051206">
    <property type="entry name" value="NAMLAA_amidase_2"/>
</dbReference>
<gene>
    <name evidence="7" type="ORF">DYU05_12675</name>
</gene>
<feature type="signal peptide" evidence="5">
    <location>
        <begin position="1"/>
        <end position="31"/>
    </location>
</feature>
<dbReference type="PANTHER" id="PTHR30417:SF1">
    <property type="entry name" value="N-ACETYLMURAMOYL-L-ALANINE AMIDASE AMID"/>
    <property type="match status" value="1"/>
</dbReference>
<keyword evidence="3" id="KW-0378">Hydrolase</keyword>
<sequence>MPTFTFRIVPVKYCVLIIAAAAVALSGCSHKGPYALTNEVHHKQTDSLVAVLQQELPAALLDSAGKPIASEWVGTVNFNLRKPNYVIIHYTAQDSLAQTLRTFTLVKPQVSAHYVVAKDGKVVHMLNDYLRAWHAGVSKWGTISDMNSCSIGIELDNNGKEPFAAAQMKSLLALLTQLKKAYNIPTANFIGHGDIAPLRKPDPGALFPWAVLAQKGFGIWPGINIQPAPENFDTTTALRLIGYDTSNLPAAIVAFKRHFIQTDISPQLTPCDLDVLFNLSGMTAVTPVQTTPVVAPAVVAPAQVVPAVP</sequence>
<dbReference type="PROSITE" id="PS51257">
    <property type="entry name" value="PROKAR_LIPOPROTEIN"/>
    <property type="match status" value="1"/>
</dbReference>
<evidence type="ECO:0000313" key="8">
    <source>
        <dbReference type="Proteomes" id="UP000260823"/>
    </source>
</evidence>
<name>A0A3E2NPT2_9SPHI</name>
<dbReference type="GO" id="GO:0019867">
    <property type="term" value="C:outer membrane"/>
    <property type="evidence" value="ECO:0007669"/>
    <property type="project" value="TreeGrafter"/>
</dbReference>